<evidence type="ECO:0000313" key="3">
    <source>
        <dbReference type="EMBL" id="ADY50869.1"/>
    </source>
</evidence>
<keyword evidence="2" id="KW-0812">Transmembrane</keyword>
<dbReference type="HOGENOM" id="CLU_1884000_0_0_10"/>
<feature type="compositionally biased region" description="Gly residues" evidence="1">
    <location>
        <begin position="54"/>
        <end position="65"/>
    </location>
</feature>
<protein>
    <submittedName>
        <fullName evidence="3">Uncharacterized protein</fullName>
    </submittedName>
</protein>
<dbReference type="EMBL" id="CP002545">
    <property type="protein sequence ID" value="ADY50869.1"/>
    <property type="molecule type" value="Genomic_DNA"/>
</dbReference>
<accession>F0S4B2</accession>
<dbReference type="RefSeq" id="WP_013631372.1">
    <property type="nucleotide sequence ID" value="NC_015177.1"/>
</dbReference>
<feature type="region of interest" description="Disordered" evidence="1">
    <location>
        <begin position="52"/>
        <end position="77"/>
    </location>
</feature>
<dbReference type="KEGG" id="psn:Pedsa_0284"/>
<dbReference type="Proteomes" id="UP000000310">
    <property type="component" value="Chromosome"/>
</dbReference>
<feature type="transmembrane region" description="Helical" evidence="2">
    <location>
        <begin position="7"/>
        <end position="32"/>
    </location>
</feature>
<reference evidence="3 4" key="1">
    <citation type="journal article" date="2011" name="Stand. Genomic Sci.">
        <title>Complete genome sequence of the gliding, heparinolytic Pedobacter saltans type strain (113).</title>
        <authorList>
            <person name="Liolios K."/>
            <person name="Sikorski J."/>
            <person name="Lu M."/>
            <person name="Nolan M."/>
            <person name="Lapidus A."/>
            <person name="Lucas S."/>
            <person name="Hammon N."/>
            <person name="Deshpande S."/>
            <person name="Cheng J.F."/>
            <person name="Tapia R."/>
            <person name="Han C."/>
            <person name="Goodwin L."/>
            <person name="Pitluck S."/>
            <person name="Huntemann M."/>
            <person name="Ivanova N."/>
            <person name="Pagani I."/>
            <person name="Mavromatis K."/>
            <person name="Ovchinikova G."/>
            <person name="Pati A."/>
            <person name="Chen A."/>
            <person name="Palaniappan K."/>
            <person name="Land M."/>
            <person name="Hauser L."/>
            <person name="Brambilla E.M."/>
            <person name="Kotsyurbenko O."/>
            <person name="Rohde M."/>
            <person name="Tindall B.J."/>
            <person name="Abt B."/>
            <person name="Goker M."/>
            <person name="Detter J.C."/>
            <person name="Woyke T."/>
            <person name="Bristow J."/>
            <person name="Eisen J.A."/>
            <person name="Markowitz V."/>
            <person name="Hugenholtz P."/>
            <person name="Klenk H.P."/>
            <person name="Kyrpides N.C."/>
        </authorList>
    </citation>
    <scope>NUCLEOTIDE SEQUENCE [LARGE SCALE GENOMIC DNA]</scope>
    <source>
        <strain evidence="4">ATCC 51119 / DSM 12145 / JCM 21818 / LMG 10337 / NBRC 100064 / NCIMB 13643</strain>
    </source>
</reference>
<dbReference type="STRING" id="762903.Pedsa_0284"/>
<name>F0S4B2_PSESL</name>
<dbReference type="OrthoDB" id="9996046at2"/>
<proteinExistence type="predicted"/>
<gene>
    <name evidence="3" type="ordered locus">Pedsa_0284</name>
</gene>
<organism evidence="3 4">
    <name type="scientific">Pseudopedobacter saltans (strain ATCC 51119 / DSM 12145 / JCM 21818 / CCUG 39354 / LMG 10337 / NBRC 100064 / NCIMB 13643)</name>
    <name type="common">Pedobacter saltans</name>
    <dbReference type="NCBI Taxonomy" id="762903"/>
    <lineage>
        <taxon>Bacteria</taxon>
        <taxon>Pseudomonadati</taxon>
        <taxon>Bacteroidota</taxon>
        <taxon>Sphingobacteriia</taxon>
        <taxon>Sphingobacteriales</taxon>
        <taxon>Sphingobacteriaceae</taxon>
        <taxon>Pseudopedobacter</taxon>
    </lineage>
</organism>
<evidence type="ECO:0000313" key="4">
    <source>
        <dbReference type="Proteomes" id="UP000000310"/>
    </source>
</evidence>
<sequence>MKKQKKAIPLVAKVIGSAVFLFVFIFNIMMFVQKNSNTSNLSLESLKAYAQTGGENGEGGEGGGENSTCPEGLSKGDYSSVQLGEPYQWWNPSEGKYYTCYNYEKTFICNEDGSACDDCDRVDQNYNCTPTSPSI</sequence>
<evidence type="ECO:0000256" key="2">
    <source>
        <dbReference type="SAM" id="Phobius"/>
    </source>
</evidence>
<keyword evidence="4" id="KW-1185">Reference proteome</keyword>
<keyword evidence="2" id="KW-0472">Membrane</keyword>
<keyword evidence="2" id="KW-1133">Transmembrane helix</keyword>
<reference evidence="4" key="2">
    <citation type="submission" date="2011-02" db="EMBL/GenBank/DDBJ databases">
        <title>The complete genome of Pedobacter saltans DSM 12145.</title>
        <authorList>
            <consortium name="US DOE Joint Genome Institute (JGI-PGF)"/>
            <person name="Lucas S."/>
            <person name="Copeland A."/>
            <person name="Lapidus A."/>
            <person name="Bruce D."/>
            <person name="Goodwin L."/>
            <person name="Pitluck S."/>
            <person name="Kyrpides N."/>
            <person name="Mavromatis K."/>
            <person name="Pagani I."/>
            <person name="Ivanova N."/>
            <person name="Ovchinnikova G."/>
            <person name="Lu M."/>
            <person name="Detter J.C."/>
            <person name="Han C."/>
            <person name="Land M."/>
            <person name="Hauser L."/>
            <person name="Markowitz V."/>
            <person name="Cheng J.-F."/>
            <person name="Hugenholtz P."/>
            <person name="Woyke T."/>
            <person name="Wu D."/>
            <person name="Tindall B."/>
            <person name="Pomrenke H.G."/>
            <person name="Brambilla E."/>
            <person name="Klenk H.-P."/>
            <person name="Eisen J.A."/>
        </authorList>
    </citation>
    <scope>NUCLEOTIDE SEQUENCE [LARGE SCALE GENOMIC DNA]</scope>
    <source>
        <strain evidence="4">ATCC 51119 / DSM 12145 / JCM 21818 / LMG 10337 / NBRC 100064 / NCIMB 13643</strain>
    </source>
</reference>
<evidence type="ECO:0000256" key="1">
    <source>
        <dbReference type="SAM" id="MobiDB-lite"/>
    </source>
</evidence>
<dbReference type="AlphaFoldDB" id="F0S4B2"/>